<accession>A0A7C1E9Y5</accession>
<dbReference type="InterPro" id="IPR003918">
    <property type="entry name" value="NADH_UbQ_OxRdtase"/>
</dbReference>
<dbReference type="InterPro" id="IPR050586">
    <property type="entry name" value="CPA3_Na-H_Antiporter_D"/>
</dbReference>
<evidence type="ECO:0000256" key="5">
    <source>
        <dbReference type="ARBA" id="ARBA00023136"/>
    </source>
</evidence>
<keyword evidence="5 6" id="KW-0472">Membrane</keyword>
<feature type="transmembrane region" description="Helical" evidence="6">
    <location>
        <begin position="214"/>
        <end position="242"/>
    </location>
</feature>
<sequence>MNTIGAPPVLLISFSFIILLLSVLVKARSYVYHYLALISSAIVFIITLYNLQFIMKSGIPIVYKMGGWPPPMGIVYEVDTLSALLGVLTGLVVLLVVVYSWWYIDNHPNAPYYYSLLLGLEAGLIGIFYTGDIFNLFVMLEVTGITSYALVAYYKNNKKAIEAAVKYSLFGLIAGLLYFLACVLTYSSYGTLTMGFIASLSRPIYSFVVPDLNYFVWGNILGATGLILALCIWTFTFISGVFPNHYWLPDAHPAAPSPISAVLSGLVVNAGLYSLSRFFYTIFGIYDEYSLFQSIGFYAKTILLVIGCISMLYASIMMMIQVDVKRLVAYSTIVHTSLIFTSISLGGYYALKASIYHIVTHSVAKALLFLSVGIVVKLSATRNIHEVLPLGKKNPILAIAIILSSLSLIGIPPLAGFFSKLYMYKAFVISNNYILIAILLISTGLAMVGYMKLIYALIFKPEPKTISNEPANTTYDIRALLPLIIMMLLLVMLNPFTIDSILSKAAFELLTPTQYANSALNQFLEYFLALGG</sequence>
<feature type="transmembrane region" description="Helical" evidence="6">
    <location>
        <begin position="111"/>
        <end position="130"/>
    </location>
</feature>
<protein>
    <submittedName>
        <fullName evidence="8">Cation:proton antiporter</fullName>
    </submittedName>
</protein>
<comment type="caution">
    <text evidence="8">The sequence shown here is derived from an EMBL/GenBank/DDBJ whole genome shotgun (WGS) entry which is preliminary data.</text>
</comment>
<feature type="transmembrane region" description="Helical" evidence="6">
    <location>
        <begin position="81"/>
        <end position="104"/>
    </location>
</feature>
<evidence type="ECO:0000256" key="1">
    <source>
        <dbReference type="ARBA" id="ARBA00004651"/>
    </source>
</evidence>
<evidence type="ECO:0000313" key="8">
    <source>
        <dbReference type="EMBL" id="HDS11158.1"/>
    </source>
</evidence>
<feature type="transmembrane region" description="Helical" evidence="6">
    <location>
        <begin position="6"/>
        <end position="25"/>
    </location>
</feature>
<evidence type="ECO:0000259" key="7">
    <source>
        <dbReference type="Pfam" id="PF00361"/>
    </source>
</evidence>
<gene>
    <name evidence="8" type="ORF">ENO04_06070</name>
</gene>
<feature type="transmembrane region" description="Helical" evidence="6">
    <location>
        <begin position="479"/>
        <end position="498"/>
    </location>
</feature>
<feature type="transmembrane region" description="Helical" evidence="6">
    <location>
        <begin position="295"/>
        <end position="315"/>
    </location>
</feature>
<keyword evidence="2" id="KW-1003">Cell membrane</keyword>
<dbReference type="GO" id="GO:0008137">
    <property type="term" value="F:NADH dehydrogenase (ubiquinone) activity"/>
    <property type="evidence" value="ECO:0007669"/>
    <property type="project" value="InterPro"/>
</dbReference>
<keyword evidence="3 6" id="KW-0812">Transmembrane</keyword>
<dbReference type="InterPro" id="IPR001750">
    <property type="entry name" value="ND/Mrp_TM"/>
</dbReference>
<feature type="transmembrane region" description="Helical" evidence="6">
    <location>
        <begin position="167"/>
        <end position="186"/>
    </location>
</feature>
<reference evidence="8" key="1">
    <citation type="journal article" date="2020" name="mSystems">
        <title>Genome- and Community-Level Interaction Insights into Carbon Utilization and Element Cycling Functions of Hydrothermarchaeota in Hydrothermal Sediment.</title>
        <authorList>
            <person name="Zhou Z."/>
            <person name="Liu Y."/>
            <person name="Xu W."/>
            <person name="Pan J."/>
            <person name="Luo Z.H."/>
            <person name="Li M."/>
        </authorList>
    </citation>
    <scope>NUCLEOTIDE SEQUENCE [LARGE SCALE GENOMIC DNA]</scope>
    <source>
        <strain evidence="8">SpSt-123</strain>
    </source>
</reference>
<dbReference type="GO" id="GO:0042773">
    <property type="term" value="P:ATP synthesis coupled electron transport"/>
    <property type="evidence" value="ECO:0007669"/>
    <property type="project" value="InterPro"/>
</dbReference>
<dbReference type="GO" id="GO:0005886">
    <property type="term" value="C:plasma membrane"/>
    <property type="evidence" value="ECO:0007669"/>
    <property type="project" value="UniProtKB-SubCell"/>
</dbReference>
<evidence type="ECO:0000256" key="2">
    <source>
        <dbReference type="ARBA" id="ARBA00022475"/>
    </source>
</evidence>
<name>A0A7C1E9Y5_9CREN</name>
<feature type="transmembrane region" description="Helical" evidence="6">
    <location>
        <begin position="355"/>
        <end position="376"/>
    </location>
</feature>
<feature type="transmembrane region" description="Helical" evidence="6">
    <location>
        <begin position="32"/>
        <end position="55"/>
    </location>
</feature>
<proteinExistence type="predicted"/>
<evidence type="ECO:0000256" key="4">
    <source>
        <dbReference type="ARBA" id="ARBA00022989"/>
    </source>
</evidence>
<dbReference type="PANTHER" id="PTHR42703:SF1">
    <property type="entry name" value="NA(+)_H(+) ANTIPORTER SUBUNIT D1"/>
    <property type="match status" value="1"/>
</dbReference>
<feature type="transmembrane region" description="Helical" evidence="6">
    <location>
        <begin position="327"/>
        <end position="349"/>
    </location>
</feature>
<keyword evidence="4 6" id="KW-1133">Transmembrane helix</keyword>
<evidence type="ECO:0000256" key="3">
    <source>
        <dbReference type="ARBA" id="ARBA00022692"/>
    </source>
</evidence>
<feature type="domain" description="NADH:quinone oxidoreductase/Mrp antiporter transmembrane" evidence="7">
    <location>
        <begin position="132"/>
        <end position="445"/>
    </location>
</feature>
<comment type="subcellular location">
    <subcellularLocation>
        <location evidence="1">Cell membrane</location>
        <topology evidence="1">Multi-pass membrane protein</topology>
    </subcellularLocation>
</comment>
<feature type="transmembrane region" description="Helical" evidence="6">
    <location>
        <begin position="433"/>
        <end position="458"/>
    </location>
</feature>
<feature type="transmembrane region" description="Helical" evidence="6">
    <location>
        <begin position="396"/>
        <end position="418"/>
    </location>
</feature>
<dbReference type="PANTHER" id="PTHR42703">
    <property type="entry name" value="NADH DEHYDROGENASE"/>
    <property type="match status" value="1"/>
</dbReference>
<feature type="transmembrane region" description="Helical" evidence="6">
    <location>
        <begin position="136"/>
        <end position="155"/>
    </location>
</feature>
<dbReference type="Pfam" id="PF00361">
    <property type="entry name" value="Proton_antipo_M"/>
    <property type="match status" value="1"/>
</dbReference>
<dbReference type="AlphaFoldDB" id="A0A7C1E9Y5"/>
<dbReference type="EMBL" id="DSDY01000182">
    <property type="protein sequence ID" value="HDS11158.1"/>
    <property type="molecule type" value="Genomic_DNA"/>
</dbReference>
<evidence type="ECO:0000256" key="6">
    <source>
        <dbReference type="SAM" id="Phobius"/>
    </source>
</evidence>
<organism evidence="8">
    <name type="scientific">Fervidicoccus fontis</name>
    <dbReference type="NCBI Taxonomy" id="683846"/>
    <lineage>
        <taxon>Archaea</taxon>
        <taxon>Thermoproteota</taxon>
        <taxon>Thermoprotei</taxon>
        <taxon>Fervidicoccales</taxon>
        <taxon>Fervidicoccaceae</taxon>
        <taxon>Fervidicoccus</taxon>
    </lineage>
</organism>
<feature type="transmembrane region" description="Helical" evidence="6">
    <location>
        <begin position="254"/>
        <end position="275"/>
    </location>
</feature>
<dbReference type="PRINTS" id="PR01437">
    <property type="entry name" value="NUOXDRDTASE4"/>
</dbReference>